<evidence type="ECO:0000256" key="8">
    <source>
        <dbReference type="ARBA" id="ARBA00023136"/>
    </source>
</evidence>
<dbReference type="InParanoid" id="A0A165DHZ8"/>
<keyword evidence="13" id="KW-1185">Reference proteome</keyword>
<comment type="function">
    <text evidence="1 11">Component of the MICOS complex, a large protein complex of the mitochondrial inner membrane that plays crucial roles in the maintenance of crista junctions, inner membrane architecture, and formation of contact sites to the outer membrane.</text>
</comment>
<name>A0A165DHZ8_9APHY</name>
<keyword evidence="6" id="KW-1133">Transmembrane helix</keyword>
<evidence type="ECO:0000256" key="5">
    <source>
        <dbReference type="ARBA" id="ARBA00022692"/>
    </source>
</evidence>
<gene>
    <name evidence="12" type="ORF">LAESUDRAFT_682052</name>
</gene>
<evidence type="ECO:0000256" key="6">
    <source>
        <dbReference type="ARBA" id="ARBA00022989"/>
    </source>
</evidence>
<accession>A0A165DHZ8</accession>
<proteinExistence type="inferred from homology"/>
<reference evidence="12 13" key="1">
    <citation type="journal article" date="2016" name="Mol. Biol. Evol.">
        <title>Comparative Genomics of Early-Diverging Mushroom-Forming Fungi Provides Insights into the Origins of Lignocellulose Decay Capabilities.</title>
        <authorList>
            <person name="Nagy L.G."/>
            <person name="Riley R."/>
            <person name="Tritt A."/>
            <person name="Adam C."/>
            <person name="Daum C."/>
            <person name="Floudas D."/>
            <person name="Sun H."/>
            <person name="Yadav J.S."/>
            <person name="Pangilinan J."/>
            <person name="Larsson K.H."/>
            <person name="Matsuura K."/>
            <person name="Barry K."/>
            <person name="Labutti K."/>
            <person name="Kuo R."/>
            <person name="Ohm R.A."/>
            <person name="Bhattacharya S.S."/>
            <person name="Shirouzu T."/>
            <person name="Yoshinaga Y."/>
            <person name="Martin F.M."/>
            <person name="Grigoriev I.V."/>
            <person name="Hibbett D.S."/>
        </authorList>
    </citation>
    <scope>NUCLEOTIDE SEQUENCE [LARGE SCALE GENOMIC DNA]</scope>
    <source>
        <strain evidence="12 13">93-53</strain>
    </source>
</reference>
<dbReference type="Proteomes" id="UP000076871">
    <property type="component" value="Unassembled WGS sequence"/>
</dbReference>
<comment type="similarity">
    <text evidence="3 11">Belongs to the MICOS complex subunit Mic12 family.</text>
</comment>
<organism evidence="12 13">
    <name type="scientific">Laetiporus sulphureus 93-53</name>
    <dbReference type="NCBI Taxonomy" id="1314785"/>
    <lineage>
        <taxon>Eukaryota</taxon>
        <taxon>Fungi</taxon>
        <taxon>Dikarya</taxon>
        <taxon>Basidiomycota</taxon>
        <taxon>Agaricomycotina</taxon>
        <taxon>Agaricomycetes</taxon>
        <taxon>Polyporales</taxon>
        <taxon>Laetiporus</taxon>
    </lineage>
</organism>
<protein>
    <recommendedName>
        <fullName evidence="4 11">MICOS complex subunit MIC12</fullName>
    </recommendedName>
    <alternativeName>
        <fullName evidence="10 11">Altered inheritance of mitochondria protein 5, mitochondrial</fullName>
    </alternativeName>
    <alternativeName>
        <fullName evidence="9 11">Found in mitochondrial proteome protein 51</fullName>
    </alternativeName>
</protein>
<evidence type="ECO:0000256" key="7">
    <source>
        <dbReference type="ARBA" id="ARBA00023128"/>
    </source>
</evidence>
<comment type="subunit">
    <text evidence="11">Component of the mitochondrial contact site and cristae organizing system (MICOS) complex.</text>
</comment>
<evidence type="ECO:0000313" key="13">
    <source>
        <dbReference type="Proteomes" id="UP000076871"/>
    </source>
</evidence>
<evidence type="ECO:0000256" key="9">
    <source>
        <dbReference type="ARBA" id="ARBA00032159"/>
    </source>
</evidence>
<evidence type="ECO:0000256" key="10">
    <source>
        <dbReference type="ARBA" id="ARBA00032985"/>
    </source>
</evidence>
<dbReference type="RefSeq" id="XP_040762664.1">
    <property type="nucleotide sequence ID" value="XM_040905778.1"/>
</dbReference>
<dbReference type="GO" id="GO:0042407">
    <property type="term" value="P:cristae formation"/>
    <property type="evidence" value="ECO:0007669"/>
    <property type="project" value="InterPro"/>
</dbReference>
<sequence length="110" mass="12138">MSSLLGPISGALVAGGIYYGFSAMIQTRTEQHRADLHRLSQRLLDAPTSIPAPPAAVQRITHHPLASMLKSQWNAQIETVFRTARGWDRRAIDWTRRVLYGGDAAAEKKG</sequence>
<keyword evidence="7 11" id="KW-0496">Mitochondrion</keyword>
<dbReference type="Pfam" id="PF17050">
    <property type="entry name" value="AIM5"/>
    <property type="match status" value="1"/>
</dbReference>
<comment type="subcellular location">
    <subcellularLocation>
        <location evidence="2">Membrane</location>
    </subcellularLocation>
    <subcellularLocation>
        <location evidence="11">Mitochondrion inner membrane</location>
        <topology evidence="11">Single-pass membrane protein</topology>
    </subcellularLocation>
</comment>
<evidence type="ECO:0000256" key="11">
    <source>
        <dbReference type="RuleBase" id="RU363010"/>
    </source>
</evidence>
<evidence type="ECO:0000256" key="3">
    <source>
        <dbReference type="ARBA" id="ARBA00009188"/>
    </source>
</evidence>
<keyword evidence="5" id="KW-0812">Transmembrane</keyword>
<dbReference type="GO" id="GO:0044284">
    <property type="term" value="C:mitochondrial crista junction"/>
    <property type="evidence" value="ECO:0007669"/>
    <property type="project" value="InterPro"/>
</dbReference>
<keyword evidence="11" id="KW-0999">Mitochondrion inner membrane</keyword>
<evidence type="ECO:0000313" key="12">
    <source>
        <dbReference type="EMBL" id="KZT04924.1"/>
    </source>
</evidence>
<keyword evidence="8" id="KW-0472">Membrane</keyword>
<dbReference type="AlphaFoldDB" id="A0A165DHZ8"/>
<dbReference type="GeneID" id="63822808"/>
<evidence type="ECO:0000256" key="2">
    <source>
        <dbReference type="ARBA" id="ARBA00004370"/>
    </source>
</evidence>
<dbReference type="InterPro" id="IPR031463">
    <property type="entry name" value="Mic12"/>
</dbReference>
<evidence type="ECO:0000256" key="4">
    <source>
        <dbReference type="ARBA" id="ARBA00018170"/>
    </source>
</evidence>
<dbReference type="GO" id="GO:0061617">
    <property type="term" value="C:MICOS complex"/>
    <property type="evidence" value="ECO:0007669"/>
    <property type="project" value="UniProtKB-UniRule"/>
</dbReference>
<dbReference type="EMBL" id="KV427633">
    <property type="protein sequence ID" value="KZT04924.1"/>
    <property type="molecule type" value="Genomic_DNA"/>
</dbReference>
<evidence type="ECO:0000256" key="1">
    <source>
        <dbReference type="ARBA" id="ARBA00002689"/>
    </source>
</evidence>
<dbReference type="OrthoDB" id="3351225at2759"/>